<accession>A0A5C6EN09</accession>
<dbReference type="AlphaFoldDB" id="A0A5C6EN09"/>
<evidence type="ECO:0000313" key="3">
    <source>
        <dbReference type="EMBL" id="TWU49744.1"/>
    </source>
</evidence>
<comment type="caution">
    <text evidence="3">The sequence shown here is derived from an EMBL/GenBank/DDBJ whole genome shotgun (WGS) entry which is preliminary data.</text>
</comment>
<protein>
    <recommendedName>
        <fullName evidence="5">DUF5666 domain-containing protein</fullName>
    </recommendedName>
</protein>
<feature type="transmembrane region" description="Helical" evidence="2">
    <location>
        <begin position="9"/>
        <end position="29"/>
    </location>
</feature>
<dbReference type="Proteomes" id="UP000317977">
    <property type="component" value="Unassembled WGS sequence"/>
</dbReference>
<keyword evidence="2" id="KW-0472">Membrane</keyword>
<keyword evidence="4" id="KW-1185">Reference proteome</keyword>
<evidence type="ECO:0000256" key="2">
    <source>
        <dbReference type="SAM" id="Phobius"/>
    </source>
</evidence>
<evidence type="ECO:0008006" key="5">
    <source>
        <dbReference type="Google" id="ProtNLM"/>
    </source>
</evidence>
<sequence>MAHNYFSRIALIAKVAIANFTIGCLFVMACSISSGQDAASPDQDAAGSNMVTEFKGKLKSFERGVMVVIRDDGTEVMVQPPDSPESFVFVAEAKPMFLQRGMMARFRGTFTAAGAATQAIEKVELFQPLAGNLSGRAREQFVPGIYGERRNRNEPVPQVATVNVVGGILGMDGTGIMIQAGKIPVQAPLTPDVKFEIRFNNLSLAQEGDSVSVEGFYQPPDDTKVKGDRVVVTTDRIYGEPAAAPVRKTRRSRRTADQEAEKGDDKATDDADTESPMPETPMPETTAAE</sequence>
<organism evidence="3 4">
    <name type="scientific">Rubripirellula reticaptiva</name>
    <dbReference type="NCBI Taxonomy" id="2528013"/>
    <lineage>
        <taxon>Bacteria</taxon>
        <taxon>Pseudomonadati</taxon>
        <taxon>Planctomycetota</taxon>
        <taxon>Planctomycetia</taxon>
        <taxon>Pirellulales</taxon>
        <taxon>Pirellulaceae</taxon>
        <taxon>Rubripirellula</taxon>
    </lineage>
</organism>
<evidence type="ECO:0000313" key="4">
    <source>
        <dbReference type="Proteomes" id="UP000317977"/>
    </source>
</evidence>
<gene>
    <name evidence="3" type="ORF">Poly59_43690</name>
</gene>
<feature type="compositionally biased region" description="Low complexity" evidence="1">
    <location>
        <begin position="274"/>
        <end position="289"/>
    </location>
</feature>
<feature type="compositionally biased region" description="Basic and acidic residues" evidence="1">
    <location>
        <begin position="254"/>
        <end position="269"/>
    </location>
</feature>
<name>A0A5C6EN09_9BACT</name>
<dbReference type="OrthoDB" id="263893at2"/>
<reference evidence="3 4" key="1">
    <citation type="submission" date="2019-02" db="EMBL/GenBank/DDBJ databases">
        <title>Deep-cultivation of Planctomycetes and their phenomic and genomic characterization uncovers novel biology.</title>
        <authorList>
            <person name="Wiegand S."/>
            <person name="Jogler M."/>
            <person name="Boedeker C."/>
            <person name="Pinto D."/>
            <person name="Vollmers J."/>
            <person name="Rivas-Marin E."/>
            <person name="Kohn T."/>
            <person name="Peeters S.H."/>
            <person name="Heuer A."/>
            <person name="Rast P."/>
            <person name="Oberbeckmann S."/>
            <person name="Bunk B."/>
            <person name="Jeske O."/>
            <person name="Meyerdierks A."/>
            <person name="Storesund J.E."/>
            <person name="Kallscheuer N."/>
            <person name="Luecker S."/>
            <person name="Lage O.M."/>
            <person name="Pohl T."/>
            <person name="Merkel B.J."/>
            <person name="Hornburger P."/>
            <person name="Mueller R.-W."/>
            <person name="Bruemmer F."/>
            <person name="Labrenz M."/>
            <person name="Spormann A.M."/>
            <person name="Op Den Camp H."/>
            <person name="Overmann J."/>
            <person name="Amann R."/>
            <person name="Jetten M.S.M."/>
            <person name="Mascher T."/>
            <person name="Medema M.H."/>
            <person name="Devos D.P."/>
            <person name="Kaster A.-K."/>
            <person name="Ovreas L."/>
            <person name="Rohde M."/>
            <person name="Galperin M.Y."/>
            <person name="Jogler C."/>
        </authorList>
    </citation>
    <scope>NUCLEOTIDE SEQUENCE [LARGE SCALE GENOMIC DNA]</scope>
    <source>
        <strain evidence="3 4">Poly59</strain>
    </source>
</reference>
<dbReference type="RefSeq" id="WP_146535947.1">
    <property type="nucleotide sequence ID" value="NZ_SJPX01000004.1"/>
</dbReference>
<dbReference type="EMBL" id="SJPX01000004">
    <property type="protein sequence ID" value="TWU49744.1"/>
    <property type="molecule type" value="Genomic_DNA"/>
</dbReference>
<proteinExistence type="predicted"/>
<feature type="region of interest" description="Disordered" evidence="1">
    <location>
        <begin position="236"/>
        <end position="289"/>
    </location>
</feature>
<evidence type="ECO:0000256" key="1">
    <source>
        <dbReference type="SAM" id="MobiDB-lite"/>
    </source>
</evidence>
<keyword evidence="2" id="KW-0812">Transmembrane</keyword>
<keyword evidence="2" id="KW-1133">Transmembrane helix</keyword>